<dbReference type="PANTHER" id="PTHR43479:SF7">
    <property type="entry name" value="TETR-FAMILY TRANSCRIPTIONAL REGULATOR"/>
    <property type="match status" value="1"/>
</dbReference>
<dbReference type="RefSeq" id="WP_186981874.1">
    <property type="nucleotide sequence ID" value="NZ_JACOQH010000003.1"/>
</dbReference>
<reference evidence="4 5" key="1">
    <citation type="submission" date="2020-08" db="EMBL/GenBank/DDBJ databases">
        <title>Genome public.</title>
        <authorList>
            <person name="Liu C."/>
            <person name="Sun Q."/>
        </authorList>
    </citation>
    <scope>NUCLEOTIDE SEQUENCE [LARGE SCALE GENOMIC DNA]</scope>
    <source>
        <strain evidence="4 5">BX0805</strain>
    </source>
</reference>
<accession>A0ABR7I9A1</accession>
<proteinExistence type="predicted"/>
<keyword evidence="1 2" id="KW-0238">DNA-binding</keyword>
<evidence type="ECO:0000256" key="2">
    <source>
        <dbReference type="PROSITE-ProRule" id="PRU00335"/>
    </source>
</evidence>
<organism evidence="4 5">
    <name type="scientific">Roseburia yibonii</name>
    <dbReference type="NCBI Taxonomy" id="2763063"/>
    <lineage>
        <taxon>Bacteria</taxon>
        <taxon>Bacillati</taxon>
        <taxon>Bacillota</taxon>
        <taxon>Clostridia</taxon>
        <taxon>Lachnospirales</taxon>
        <taxon>Lachnospiraceae</taxon>
        <taxon>Roseburia</taxon>
    </lineage>
</organism>
<gene>
    <name evidence="4" type="ORF">H8Z76_05305</name>
</gene>
<dbReference type="PROSITE" id="PS50977">
    <property type="entry name" value="HTH_TETR_2"/>
    <property type="match status" value="1"/>
</dbReference>
<feature type="DNA-binding region" description="H-T-H motif" evidence="2">
    <location>
        <begin position="28"/>
        <end position="47"/>
    </location>
</feature>
<dbReference type="InterPro" id="IPR001647">
    <property type="entry name" value="HTH_TetR"/>
</dbReference>
<dbReference type="EMBL" id="JACOQH010000003">
    <property type="protein sequence ID" value="MBC5753448.1"/>
    <property type="molecule type" value="Genomic_DNA"/>
</dbReference>
<dbReference type="PANTHER" id="PTHR43479">
    <property type="entry name" value="ACREF/ENVCD OPERON REPRESSOR-RELATED"/>
    <property type="match status" value="1"/>
</dbReference>
<name>A0ABR7I9A1_9FIRM</name>
<dbReference type="InterPro" id="IPR039532">
    <property type="entry name" value="TetR_C_Firmicutes"/>
</dbReference>
<dbReference type="SUPFAM" id="SSF46689">
    <property type="entry name" value="Homeodomain-like"/>
    <property type="match status" value="1"/>
</dbReference>
<dbReference type="InterPro" id="IPR050624">
    <property type="entry name" value="HTH-type_Tx_Regulator"/>
</dbReference>
<sequence>MKESLSTKELIRDTLQKLLEEKDYAEISMKEIAKSANVGRRTLYRYFGTKDDIVRFMADSVMDEFADALLMQGAKGLKETTNIYFSFWEKNAEVFCCLDQSHLLHYIEDHLSEYIMQVAFKTKMKDVDMEPEQVLSEMSKERLYDFYFTIAGYWELTKRWMREENRSTPAEISSLVIKILTERED</sequence>
<protein>
    <submittedName>
        <fullName evidence="4">TetR/AcrR family transcriptional regulator</fullName>
    </submittedName>
</protein>
<evidence type="ECO:0000313" key="4">
    <source>
        <dbReference type="EMBL" id="MBC5753448.1"/>
    </source>
</evidence>
<dbReference type="Pfam" id="PF14278">
    <property type="entry name" value="TetR_C_8"/>
    <property type="match status" value="1"/>
</dbReference>
<feature type="domain" description="HTH tetR-type" evidence="3">
    <location>
        <begin position="5"/>
        <end position="65"/>
    </location>
</feature>
<dbReference type="Proteomes" id="UP000621540">
    <property type="component" value="Unassembled WGS sequence"/>
</dbReference>
<evidence type="ECO:0000313" key="5">
    <source>
        <dbReference type="Proteomes" id="UP000621540"/>
    </source>
</evidence>
<keyword evidence="5" id="KW-1185">Reference proteome</keyword>
<evidence type="ECO:0000259" key="3">
    <source>
        <dbReference type="PROSITE" id="PS50977"/>
    </source>
</evidence>
<dbReference type="Pfam" id="PF00440">
    <property type="entry name" value="TetR_N"/>
    <property type="match status" value="1"/>
</dbReference>
<dbReference type="InterPro" id="IPR009057">
    <property type="entry name" value="Homeodomain-like_sf"/>
</dbReference>
<comment type="caution">
    <text evidence="4">The sequence shown here is derived from an EMBL/GenBank/DDBJ whole genome shotgun (WGS) entry which is preliminary data.</text>
</comment>
<dbReference type="PRINTS" id="PR00455">
    <property type="entry name" value="HTHTETR"/>
</dbReference>
<evidence type="ECO:0000256" key="1">
    <source>
        <dbReference type="ARBA" id="ARBA00023125"/>
    </source>
</evidence>
<dbReference type="Gene3D" id="1.10.357.10">
    <property type="entry name" value="Tetracycline Repressor, domain 2"/>
    <property type="match status" value="1"/>
</dbReference>